<dbReference type="EMBL" id="JAVHJS010000002">
    <property type="protein sequence ID" value="KAK2866675.1"/>
    <property type="molecule type" value="Genomic_DNA"/>
</dbReference>
<evidence type="ECO:0000313" key="3">
    <source>
        <dbReference type="EMBL" id="KAK2866675.1"/>
    </source>
</evidence>
<keyword evidence="4" id="KW-1185">Reference proteome</keyword>
<feature type="coiled-coil region" evidence="1">
    <location>
        <begin position="24"/>
        <end position="89"/>
    </location>
</feature>
<protein>
    <submittedName>
        <fullName evidence="3">Uncharacterized protein</fullName>
    </submittedName>
</protein>
<gene>
    <name evidence="3" type="ORF">Q7C36_002731</name>
</gene>
<evidence type="ECO:0000313" key="4">
    <source>
        <dbReference type="Proteomes" id="UP001187315"/>
    </source>
</evidence>
<accession>A0AA88TAX1</accession>
<feature type="transmembrane region" description="Helical" evidence="2">
    <location>
        <begin position="215"/>
        <end position="236"/>
    </location>
</feature>
<evidence type="ECO:0000256" key="1">
    <source>
        <dbReference type="SAM" id="Coils"/>
    </source>
</evidence>
<evidence type="ECO:0000256" key="2">
    <source>
        <dbReference type="SAM" id="Phobius"/>
    </source>
</evidence>
<keyword evidence="2" id="KW-0472">Membrane</keyword>
<dbReference type="AlphaFoldDB" id="A0AA88TAX1"/>
<keyword evidence="1" id="KW-0175">Coiled coil</keyword>
<reference evidence="3" key="1">
    <citation type="submission" date="2023-08" db="EMBL/GenBank/DDBJ databases">
        <title>Pelteobagrus vachellii genome.</title>
        <authorList>
            <person name="Liu H."/>
        </authorList>
    </citation>
    <scope>NUCLEOTIDE SEQUENCE</scope>
    <source>
        <strain evidence="3">PRFRI_2022a</strain>
        <tissue evidence="3">Muscle</tissue>
    </source>
</reference>
<proteinExistence type="predicted"/>
<keyword evidence="2" id="KW-0812">Transmembrane</keyword>
<organism evidence="3 4">
    <name type="scientific">Tachysurus vachellii</name>
    <name type="common">Darkbarbel catfish</name>
    <name type="synonym">Pelteobagrus vachellii</name>
    <dbReference type="NCBI Taxonomy" id="175792"/>
    <lineage>
        <taxon>Eukaryota</taxon>
        <taxon>Metazoa</taxon>
        <taxon>Chordata</taxon>
        <taxon>Craniata</taxon>
        <taxon>Vertebrata</taxon>
        <taxon>Euteleostomi</taxon>
        <taxon>Actinopterygii</taxon>
        <taxon>Neopterygii</taxon>
        <taxon>Teleostei</taxon>
        <taxon>Ostariophysi</taxon>
        <taxon>Siluriformes</taxon>
        <taxon>Bagridae</taxon>
        <taxon>Tachysurus</taxon>
    </lineage>
</organism>
<keyword evidence="2" id="KW-1133">Transmembrane helix</keyword>
<sequence>MLHANSAGYVSKSNREHVDTRCPSVQLRRENKELKEHVERLQILLIDVSVFEQEKRTMMEAFHRSCAREQELKERLKEEEKERECIEDMLGDLRYIKAAQERRQLRFKDLKQAVFTAKCVMEDMQHALTDRDDVIRRRNLEIAELVHLQEDCFLHAEETAKLIEHAEKQLRKRERTRTHETVPEVMVKRKRKKTPPAAGKMVHGEVSDTRVQDKLITLCSFSLTLFFLLFIISFVIPEEISDITFPELIMDSVKSLLGPFITVHHTDYYY</sequence>
<comment type="caution">
    <text evidence="3">The sequence shown here is derived from an EMBL/GenBank/DDBJ whole genome shotgun (WGS) entry which is preliminary data.</text>
</comment>
<name>A0AA88TAX1_TACVA</name>
<dbReference type="Proteomes" id="UP001187315">
    <property type="component" value="Unassembled WGS sequence"/>
</dbReference>